<evidence type="ECO:0000313" key="2">
    <source>
        <dbReference type="Proteomes" id="UP000509667"/>
    </source>
</evidence>
<dbReference type="InterPro" id="IPR006311">
    <property type="entry name" value="TAT_signal"/>
</dbReference>
<keyword evidence="2" id="KW-1185">Reference proteome</keyword>
<dbReference type="AlphaFoldDB" id="A0A7D5P815"/>
<dbReference type="OrthoDB" id="235439at2157"/>
<accession>A0A7D5P815</accession>
<sequence>MTPTRRSLLRTVGTGSLAGLTGCGAIGGRTATPDCDVACFESDRERADDGPDSLTLTHVAGRDLSAGEVAVSGVAFDWPPARESGFTYSWAELADVGPKDGIAGRSLVVEPALVDAVRISWIRDGEPVELGAFRVADCERGVACFEAIHRGADDALDRLTVRHVDGQDLPAEEVFLTGVAEEYPPDPETGRTVAWHELSDLAPGDGIAGATVQAKLGLVERVSVLWRRGGEESAVESFQLY</sequence>
<name>A0A7D5P815_9EURY</name>
<gene>
    <name evidence="1" type="ORF">HZS55_20895</name>
</gene>
<dbReference type="Proteomes" id="UP000509667">
    <property type="component" value="Chromosome"/>
</dbReference>
<proteinExistence type="predicted"/>
<reference evidence="1 2" key="1">
    <citation type="submission" date="2020-07" db="EMBL/GenBank/DDBJ databases">
        <title>Halosimplex pelagicum sp. nov. and Halosimplex rubrum sp. nov., isolated from salted brown alga Laminaria, and emended description of the genus Halosimplex.</title>
        <authorList>
            <person name="Cui H."/>
        </authorList>
    </citation>
    <scope>NUCLEOTIDE SEQUENCE [LARGE SCALE GENOMIC DNA]</scope>
    <source>
        <strain evidence="1 2">R27</strain>
    </source>
</reference>
<dbReference type="EMBL" id="CP058910">
    <property type="protein sequence ID" value="QLH79598.1"/>
    <property type="molecule type" value="Genomic_DNA"/>
</dbReference>
<dbReference type="KEGG" id="hrr:HZS55_20895"/>
<protein>
    <submittedName>
        <fullName evidence="1">Uncharacterized protein</fullName>
    </submittedName>
</protein>
<dbReference type="PROSITE" id="PS51257">
    <property type="entry name" value="PROKAR_LIPOPROTEIN"/>
    <property type="match status" value="1"/>
</dbReference>
<evidence type="ECO:0000313" key="1">
    <source>
        <dbReference type="EMBL" id="QLH79598.1"/>
    </source>
</evidence>
<dbReference type="RefSeq" id="WP_179909463.1">
    <property type="nucleotide sequence ID" value="NZ_CP058910.1"/>
</dbReference>
<organism evidence="1 2">
    <name type="scientific">Halosimplex rubrum</name>
    <dbReference type="NCBI Taxonomy" id="869889"/>
    <lineage>
        <taxon>Archaea</taxon>
        <taxon>Methanobacteriati</taxon>
        <taxon>Methanobacteriota</taxon>
        <taxon>Stenosarchaea group</taxon>
        <taxon>Halobacteria</taxon>
        <taxon>Halobacteriales</taxon>
        <taxon>Haloarculaceae</taxon>
        <taxon>Halosimplex</taxon>
    </lineage>
</organism>
<dbReference type="GeneID" id="56080376"/>
<dbReference type="PROSITE" id="PS51318">
    <property type="entry name" value="TAT"/>
    <property type="match status" value="1"/>
</dbReference>